<reference evidence="3 6" key="1">
    <citation type="journal article" date="2011" name="Nature">
        <title>The Medicago genome provides insight into the evolution of rhizobial symbioses.</title>
        <authorList>
            <person name="Young N.D."/>
            <person name="Debelle F."/>
            <person name="Oldroyd G.E."/>
            <person name="Geurts R."/>
            <person name="Cannon S.B."/>
            <person name="Udvardi M.K."/>
            <person name="Benedito V.A."/>
            <person name="Mayer K.F."/>
            <person name="Gouzy J."/>
            <person name="Schoof H."/>
            <person name="Van de Peer Y."/>
            <person name="Proost S."/>
            <person name="Cook D.R."/>
            <person name="Meyers B.C."/>
            <person name="Spannagl M."/>
            <person name="Cheung F."/>
            <person name="De Mita S."/>
            <person name="Krishnakumar V."/>
            <person name="Gundlach H."/>
            <person name="Zhou S."/>
            <person name="Mudge J."/>
            <person name="Bharti A.K."/>
            <person name="Murray J.D."/>
            <person name="Naoumkina M.A."/>
            <person name="Rosen B."/>
            <person name="Silverstein K.A."/>
            <person name="Tang H."/>
            <person name="Rombauts S."/>
            <person name="Zhao P.X."/>
            <person name="Zhou P."/>
            <person name="Barbe V."/>
            <person name="Bardou P."/>
            <person name="Bechner M."/>
            <person name="Bellec A."/>
            <person name="Berger A."/>
            <person name="Berges H."/>
            <person name="Bidwell S."/>
            <person name="Bisseling T."/>
            <person name="Choisne N."/>
            <person name="Couloux A."/>
            <person name="Denny R."/>
            <person name="Deshpande S."/>
            <person name="Dai X."/>
            <person name="Doyle J.J."/>
            <person name="Dudez A.M."/>
            <person name="Farmer A.D."/>
            <person name="Fouteau S."/>
            <person name="Franken C."/>
            <person name="Gibelin C."/>
            <person name="Gish J."/>
            <person name="Goldstein S."/>
            <person name="Gonzalez A.J."/>
            <person name="Green P.J."/>
            <person name="Hallab A."/>
            <person name="Hartog M."/>
            <person name="Hua A."/>
            <person name="Humphray S.J."/>
            <person name="Jeong D.H."/>
            <person name="Jing Y."/>
            <person name="Jocker A."/>
            <person name="Kenton S.M."/>
            <person name="Kim D.J."/>
            <person name="Klee K."/>
            <person name="Lai H."/>
            <person name="Lang C."/>
            <person name="Lin S."/>
            <person name="Macmil S.L."/>
            <person name="Magdelenat G."/>
            <person name="Matthews L."/>
            <person name="McCorrison J."/>
            <person name="Monaghan E.L."/>
            <person name="Mun J.H."/>
            <person name="Najar F.Z."/>
            <person name="Nicholson C."/>
            <person name="Noirot C."/>
            <person name="O'Bleness M."/>
            <person name="Paule C.R."/>
            <person name="Poulain J."/>
            <person name="Prion F."/>
            <person name="Qin B."/>
            <person name="Qu C."/>
            <person name="Retzel E.F."/>
            <person name="Riddle C."/>
            <person name="Sallet E."/>
            <person name="Samain S."/>
            <person name="Samson N."/>
            <person name="Sanders I."/>
            <person name="Saurat O."/>
            <person name="Scarpelli C."/>
            <person name="Schiex T."/>
            <person name="Segurens B."/>
            <person name="Severin A.J."/>
            <person name="Sherrier D.J."/>
            <person name="Shi R."/>
            <person name="Sims S."/>
            <person name="Singer S.R."/>
            <person name="Sinharoy S."/>
            <person name="Sterck L."/>
            <person name="Viollet A."/>
            <person name="Wang B.B."/>
            <person name="Wang K."/>
            <person name="Wang M."/>
            <person name="Wang X."/>
            <person name="Warfsmann J."/>
            <person name="Weissenbach J."/>
            <person name="White D.D."/>
            <person name="White J.D."/>
            <person name="Wiley G.B."/>
            <person name="Wincker P."/>
            <person name="Xing Y."/>
            <person name="Yang L."/>
            <person name="Yao Z."/>
            <person name="Ying F."/>
            <person name="Zhai J."/>
            <person name="Zhou L."/>
            <person name="Zuber A."/>
            <person name="Denarie J."/>
            <person name="Dixon R.A."/>
            <person name="May G.D."/>
            <person name="Schwartz D.C."/>
            <person name="Rogers J."/>
            <person name="Quetier F."/>
            <person name="Town C.D."/>
            <person name="Roe B.A."/>
        </authorList>
    </citation>
    <scope>NUCLEOTIDE SEQUENCE [LARGE SCALE GENOMIC DNA]</scope>
    <source>
        <strain evidence="3">A17</strain>
        <strain evidence="5 6">cv. Jemalong A17</strain>
    </source>
</reference>
<proteinExistence type="predicted"/>
<dbReference type="HOGENOM" id="CLU_1888862_0_0_1"/>
<protein>
    <recommendedName>
        <fullName evidence="7">Transmembrane protein</fullName>
    </recommendedName>
</protein>
<organism evidence="3 6">
    <name type="scientific">Medicago truncatula</name>
    <name type="common">Barrel medic</name>
    <name type="synonym">Medicago tribuloides</name>
    <dbReference type="NCBI Taxonomy" id="3880"/>
    <lineage>
        <taxon>Eukaryota</taxon>
        <taxon>Viridiplantae</taxon>
        <taxon>Streptophyta</taxon>
        <taxon>Embryophyta</taxon>
        <taxon>Tracheophyta</taxon>
        <taxon>Spermatophyta</taxon>
        <taxon>Magnoliopsida</taxon>
        <taxon>eudicotyledons</taxon>
        <taxon>Gunneridae</taxon>
        <taxon>Pentapetalae</taxon>
        <taxon>rosids</taxon>
        <taxon>fabids</taxon>
        <taxon>Fabales</taxon>
        <taxon>Fabaceae</taxon>
        <taxon>Papilionoideae</taxon>
        <taxon>50 kb inversion clade</taxon>
        <taxon>NPAAA clade</taxon>
        <taxon>Hologalegina</taxon>
        <taxon>IRL clade</taxon>
        <taxon>Trifolieae</taxon>
        <taxon>Medicago</taxon>
    </lineage>
</organism>
<evidence type="ECO:0000313" key="4">
    <source>
        <dbReference type="EMBL" id="RHN47972.1"/>
    </source>
</evidence>
<evidence type="ECO:0008006" key="7">
    <source>
        <dbReference type="Google" id="ProtNLM"/>
    </source>
</evidence>
<feature type="region of interest" description="Disordered" evidence="1">
    <location>
        <begin position="60"/>
        <end position="98"/>
    </location>
</feature>
<dbReference type="Proteomes" id="UP000002051">
    <property type="component" value="Unassembled WGS sequence"/>
</dbReference>
<feature type="chain" id="PRO_5014573866" description="Transmembrane protein" evidence="2">
    <location>
        <begin position="27"/>
        <end position="135"/>
    </location>
</feature>
<reference evidence="3 6" key="2">
    <citation type="journal article" date="2014" name="BMC Genomics">
        <title>An improved genome release (version Mt4.0) for the model legume Medicago truncatula.</title>
        <authorList>
            <person name="Tang H."/>
            <person name="Krishnakumar V."/>
            <person name="Bidwell S."/>
            <person name="Rosen B."/>
            <person name="Chan A."/>
            <person name="Zhou S."/>
            <person name="Gentzbittel L."/>
            <person name="Childs K.L."/>
            <person name="Yandell M."/>
            <person name="Gundlach H."/>
            <person name="Mayer K.F."/>
            <person name="Schwartz D.C."/>
            <person name="Town C.D."/>
        </authorList>
    </citation>
    <scope>GENOME REANNOTATION</scope>
    <source>
        <strain evidence="5 6">cv. Jemalong A17</strain>
    </source>
</reference>
<dbReference type="Proteomes" id="UP000265566">
    <property type="component" value="Chromosome 7"/>
</dbReference>
<evidence type="ECO:0000313" key="6">
    <source>
        <dbReference type="Proteomes" id="UP000002051"/>
    </source>
</evidence>
<dbReference type="EnsemblPlants" id="AES81488">
    <property type="protein sequence ID" value="AES81488"/>
    <property type="gene ID" value="MTR_7g093320"/>
</dbReference>
<feature type="signal peptide" evidence="2">
    <location>
        <begin position="1"/>
        <end position="26"/>
    </location>
</feature>
<reference evidence="4" key="4">
    <citation type="journal article" date="2018" name="Nat. Plants">
        <title>Whole-genome landscape of Medicago truncatula symbiotic genes.</title>
        <authorList>
            <person name="Pecrix Y."/>
            <person name="Gamas P."/>
            <person name="Carrere S."/>
        </authorList>
    </citation>
    <scope>NUCLEOTIDE SEQUENCE</scope>
    <source>
        <tissue evidence="4">Leaves</tissue>
    </source>
</reference>
<gene>
    <name evidence="3" type="ordered locus">MTR_7g093320</name>
    <name evidence="4" type="ORF">MtrunA17_Chr7g0258761</name>
</gene>
<keyword evidence="6" id="KW-1185">Reference proteome</keyword>
<evidence type="ECO:0000256" key="1">
    <source>
        <dbReference type="SAM" id="MobiDB-lite"/>
    </source>
</evidence>
<dbReference type="EMBL" id="PSQE01000007">
    <property type="protein sequence ID" value="RHN47972.1"/>
    <property type="molecule type" value="Genomic_DNA"/>
</dbReference>
<evidence type="ECO:0000313" key="5">
    <source>
        <dbReference type="EnsemblPlants" id="AES81488"/>
    </source>
</evidence>
<feature type="compositionally biased region" description="Low complexity" evidence="1">
    <location>
        <begin position="72"/>
        <end position="89"/>
    </location>
</feature>
<reference evidence="5" key="3">
    <citation type="submission" date="2015-04" db="UniProtKB">
        <authorList>
            <consortium name="EnsemblPlants"/>
        </authorList>
    </citation>
    <scope>IDENTIFICATION</scope>
    <source>
        <strain evidence="5">cv. Jemalong A17</strain>
    </source>
</reference>
<dbReference type="AlphaFoldDB" id="G7KVE6"/>
<dbReference type="PaxDb" id="3880-AES81488"/>
<dbReference type="Gramene" id="rna42635">
    <property type="protein sequence ID" value="RHN47972.1"/>
    <property type="gene ID" value="gene42635"/>
</dbReference>
<name>G7KVE6_MEDTR</name>
<accession>G7KVE6</accession>
<dbReference type="EMBL" id="CM001223">
    <property type="protein sequence ID" value="AES81488.1"/>
    <property type="molecule type" value="Genomic_DNA"/>
</dbReference>
<evidence type="ECO:0000256" key="2">
    <source>
        <dbReference type="SAM" id="SignalP"/>
    </source>
</evidence>
<sequence>MGAILSLTFFTLFSFFRLLPLPFLLQRPVLPPLPAHPPTIVVAVISDLITSQHCINTSTLLHAHNTPPPSLQSPSPNSSPSSSSSHLTPTSPPSHRDLQIQSSISNIDVVFSDLTFMASSSCSHFQIWSLLFRRP</sequence>
<keyword evidence="2" id="KW-0732">Signal</keyword>
<evidence type="ECO:0000313" key="3">
    <source>
        <dbReference type="EMBL" id="AES81488.1"/>
    </source>
</evidence>